<dbReference type="OrthoDB" id="1108252at2"/>
<dbReference type="STRING" id="667015.Bacsa_0043"/>
<feature type="region of interest" description="Disordered" evidence="1">
    <location>
        <begin position="22"/>
        <end position="50"/>
    </location>
</feature>
<evidence type="ECO:0008006" key="5">
    <source>
        <dbReference type="Google" id="ProtNLM"/>
    </source>
</evidence>
<proteinExistence type="predicted"/>
<protein>
    <recommendedName>
        <fullName evidence="5">Lipoprotein</fullName>
    </recommendedName>
</protein>
<evidence type="ECO:0000256" key="2">
    <source>
        <dbReference type="SAM" id="SignalP"/>
    </source>
</evidence>
<accession>F0R4G8</accession>
<keyword evidence="2" id="KW-0732">Signal</keyword>
<feature type="signal peptide" evidence="2">
    <location>
        <begin position="1"/>
        <end position="21"/>
    </location>
</feature>
<evidence type="ECO:0000313" key="3">
    <source>
        <dbReference type="EMBL" id="ADY34658.1"/>
    </source>
</evidence>
<organism evidence="3 4">
    <name type="scientific">Phocaeicola salanitronis (strain DSM 18170 / JCM 13657 / CCUG 60908 / BL78)</name>
    <name type="common">Bacteroides salanitronis</name>
    <dbReference type="NCBI Taxonomy" id="667015"/>
    <lineage>
        <taxon>Bacteria</taxon>
        <taxon>Pseudomonadati</taxon>
        <taxon>Bacteroidota</taxon>
        <taxon>Bacteroidia</taxon>
        <taxon>Bacteroidales</taxon>
        <taxon>Bacteroidaceae</taxon>
        <taxon>Phocaeicola</taxon>
    </lineage>
</organism>
<reference evidence="3 4" key="1">
    <citation type="journal article" date="2011" name="Stand. Genomic Sci.">
        <title>Complete genome sequence of Bacteroides salanitronis type strain (BL78).</title>
        <authorList>
            <person name="Gronow S."/>
            <person name="Held B."/>
            <person name="Lucas S."/>
            <person name="Lapidus A."/>
            <person name="Del Rio T.G."/>
            <person name="Nolan M."/>
            <person name="Tice H."/>
            <person name="Deshpande S."/>
            <person name="Cheng J.F."/>
            <person name="Pitluck S."/>
            <person name="Liolios K."/>
            <person name="Pagani I."/>
            <person name="Ivanova N."/>
            <person name="Mavromatis K."/>
            <person name="Pati A."/>
            <person name="Tapia R."/>
            <person name="Han C."/>
            <person name="Goodwin L."/>
            <person name="Chen A."/>
            <person name="Palaniappan K."/>
            <person name="Land M."/>
            <person name="Hauser L."/>
            <person name="Chang Y.J."/>
            <person name="Jeffries C.D."/>
            <person name="Brambilla E.M."/>
            <person name="Rohde M."/>
            <person name="Goker M."/>
            <person name="Detter J.C."/>
            <person name="Woyke T."/>
            <person name="Bristow J."/>
            <person name="Markowitz V."/>
            <person name="Hugenholtz P."/>
            <person name="Kyrpides N.C."/>
            <person name="Klenk H.P."/>
            <person name="Eisen J.A."/>
        </authorList>
    </citation>
    <scope>NUCLEOTIDE SEQUENCE [LARGE SCALE GENOMIC DNA]</scope>
    <source>
        <strain evidence="3 4">DSM 18170</strain>
    </source>
</reference>
<gene>
    <name evidence="3" type="ordered locus">Bacsa_0043</name>
</gene>
<evidence type="ECO:0000256" key="1">
    <source>
        <dbReference type="SAM" id="MobiDB-lite"/>
    </source>
</evidence>
<dbReference type="EMBL" id="CP002530">
    <property type="protein sequence ID" value="ADY34658.1"/>
    <property type="molecule type" value="Genomic_DNA"/>
</dbReference>
<keyword evidence="4" id="KW-1185">Reference proteome</keyword>
<dbReference type="RefSeq" id="WP_013616120.1">
    <property type="nucleotide sequence ID" value="NC_015164.1"/>
</dbReference>
<sequence length="808" mass="91162">MKKYFLIAVAFLSLLTFNACSSDSPEVELPPKEEPEQPDTPVDPDNPSTTDNVVLAENTILLTDSIDKYVTNPVTGTTLNLETSIDETELPEVGQVLLYGNVSEKFPLGFLGKVKDVVKSSSGYEVITETVSLEEAFDKLYINETIALTSDEESQQNSRSTEFVFSPWHPQGYTGLECRWHTDFPIVPNIEGGWEVGSISGSLSGSVDGGLAMGANLLCLIDIDKQALKESYIKIAMGLRTSFGNKINLKGELTGEYTKELKKFELAKPFMLSLQGAAIHIILHPAIVLSAFMKYEGKMELDFSQYADYEWEAVYLYEHGIGGLSVNKKDDKDNKTTVNKFSVDGLIDMGLSADFSMAFFNNENVACNFKIAAGPSLAAKLSYDGTEENLYEKLKDNEISIAACKIAVNAGVQISIFKEDNIEVGVDDEELPSFEYEGFFGKKEYYLFPKFKEKNALWKSGNQILAEYDVSRDLLFPVQLGMRLMDKDKKTLKDDVDLFEYQYENESQTLLSTTFDNVNSKKDYYVCPIVELPLFGKVEASPVTKINAKQDTCHIDFTIEYPKYSDSYRMNGRDEASCEAALYPIYENENQRKGIVGTEAILYKDGKEVARSSYQWLGRNIISKLFKREELLIDYENYIARPKDGRWQVSMAFKKLDEYGDTITCVTDVVKDIDLKYDTKPAMIIYRCDIRGCDSHSMEDEHSFLIDMNCFVRGTFWCKTTIGNGSNEVTNGEVIVVRDDFSFGGSWGVNYTNYDVPNRLVMKYIDYSGRMVESNSVPIQTDVNGCVIDSHYEDDSELSQYESRWSFD</sequence>
<dbReference type="KEGG" id="bsa:Bacsa_0043"/>
<dbReference type="Proteomes" id="UP000007486">
    <property type="component" value="Chromosome"/>
</dbReference>
<name>F0R4G8_PHOSB</name>
<evidence type="ECO:0000313" key="4">
    <source>
        <dbReference type="Proteomes" id="UP000007486"/>
    </source>
</evidence>
<dbReference type="eggNOG" id="ENOG5030ZVY">
    <property type="taxonomic scope" value="Bacteria"/>
</dbReference>
<dbReference type="AlphaFoldDB" id="F0R4G8"/>
<dbReference type="HOGENOM" id="CLU_348742_0_0_10"/>
<feature type="chain" id="PRO_5003259102" description="Lipoprotein" evidence="2">
    <location>
        <begin position="22"/>
        <end position="808"/>
    </location>
</feature>